<feature type="domain" description="C2H2-type" evidence="3">
    <location>
        <begin position="64"/>
        <end position="87"/>
    </location>
</feature>
<dbReference type="GO" id="GO:0006355">
    <property type="term" value="P:regulation of DNA-templated transcription"/>
    <property type="evidence" value="ECO:0000318"/>
    <property type="project" value="GO_Central"/>
</dbReference>
<dbReference type="Gene3D" id="3.30.160.60">
    <property type="entry name" value="Classic Zinc Finger"/>
    <property type="match status" value="1"/>
</dbReference>
<dbReference type="SMART" id="SM00355">
    <property type="entry name" value="ZnF_C2H2"/>
    <property type="match status" value="2"/>
</dbReference>
<evidence type="ECO:0000313" key="6">
    <source>
        <dbReference type="EnsemblPlants" id="AET01011"/>
    </source>
</evidence>
<protein>
    <submittedName>
        <fullName evidence="4">C2H2 and C2HC zinc finger protein</fullName>
    </submittedName>
    <submittedName>
        <fullName evidence="5">Putative transcription factor C2H2 family</fullName>
    </submittedName>
</protein>
<dbReference type="AlphaFoldDB" id="G7K0M6"/>
<dbReference type="EMBL" id="CM001221">
    <property type="protein sequence ID" value="AET01011.1"/>
    <property type="molecule type" value="Genomic_DNA"/>
</dbReference>
<dbReference type="Pfam" id="PF13912">
    <property type="entry name" value="zf-C2H2_6"/>
    <property type="match status" value="2"/>
</dbReference>
<reference evidence="4 7" key="1">
    <citation type="journal article" date="2011" name="Nature">
        <title>The Medicago genome provides insight into the evolution of rhizobial symbioses.</title>
        <authorList>
            <person name="Young N.D."/>
            <person name="Debelle F."/>
            <person name="Oldroyd G.E."/>
            <person name="Geurts R."/>
            <person name="Cannon S.B."/>
            <person name="Udvardi M.K."/>
            <person name="Benedito V.A."/>
            <person name="Mayer K.F."/>
            <person name="Gouzy J."/>
            <person name="Schoof H."/>
            <person name="Van de Peer Y."/>
            <person name="Proost S."/>
            <person name="Cook D.R."/>
            <person name="Meyers B.C."/>
            <person name="Spannagl M."/>
            <person name="Cheung F."/>
            <person name="De Mita S."/>
            <person name="Krishnakumar V."/>
            <person name="Gundlach H."/>
            <person name="Zhou S."/>
            <person name="Mudge J."/>
            <person name="Bharti A.K."/>
            <person name="Murray J.D."/>
            <person name="Naoumkina M.A."/>
            <person name="Rosen B."/>
            <person name="Silverstein K.A."/>
            <person name="Tang H."/>
            <person name="Rombauts S."/>
            <person name="Zhao P.X."/>
            <person name="Zhou P."/>
            <person name="Barbe V."/>
            <person name="Bardou P."/>
            <person name="Bechner M."/>
            <person name="Bellec A."/>
            <person name="Berger A."/>
            <person name="Berges H."/>
            <person name="Bidwell S."/>
            <person name="Bisseling T."/>
            <person name="Choisne N."/>
            <person name="Couloux A."/>
            <person name="Denny R."/>
            <person name="Deshpande S."/>
            <person name="Dai X."/>
            <person name="Doyle J.J."/>
            <person name="Dudez A.M."/>
            <person name="Farmer A.D."/>
            <person name="Fouteau S."/>
            <person name="Franken C."/>
            <person name="Gibelin C."/>
            <person name="Gish J."/>
            <person name="Goldstein S."/>
            <person name="Gonzalez A.J."/>
            <person name="Green P.J."/>
            <person name="Hallab A."/>
            <person name="Hartog M."/>
            <person name="Hua A."/>
            <person name="Humphray S.J."/>
            <person name="Jeong D.H."/>
            <person name="Jing Y."/>
            <person name="Jocker A."/>
            <person name="Kenton S.M."/>
            <person name="Kim D.J."/>
            <person name="Klee K."/>
            <person name="Lai H."/>
            <person name="Lang C."/>
            <person name="Lin S."/>
            <person name="Macmil S.L."/>
            <person name="Magdelenat G."/>
            <person name="Matthews L."/>
            <person name="McCorrison J."/>
            <person name="Monaghan E.L."/>
            <person name="Mun J.H."/>
            <person name="Najar F.Z."/>
            <person name="Nicholson C."/>
            <person name="Noirot C."/>
            <person name="O'Bleness M."/>
            <person name="Paule C.R."/>
            <person name="Poulain J."/>
            <person name="Prion F."/>
            <person name="Qin B."/>
            <person name="Qu C."/>
            <person name="Retzel E.F."/>
            <person name="Riddle C."/>
            <person name="Sallet E."/>
            <person name="Samain S."/>
            <person name="Samson N."/>
            <person name="Sanders I."/>
            <person name="Saurat O."/>
            <person name="Scarpelli C."/>
            <person name="Schiex T."/>
            <person name="Segurens B."/>
            <person name="Severin A.J."/>
            <person name="Sherrier D.J."/>
            <person name="Shi R."/>
            <person name="Sims S."/>
            <person name="Singer S.R."/>
            <person name="Sinharoy S."/>
            <person name="Sterck L."/>
            <person name="Viollet A."/>
            <person name="Wang B.B."/>
            <person name="Wang K."/>
            <person name="Wang M."/>
            <person name="Wang X."/>
            <person name="Warfsmann J."/>
            <person name="Weissenbach J."/>
            <person name="White D.D."/>
            <person name="White J.D."/>
            <person name="Wiley G.B."/>
            <person name="Wincker P."/>
            <person name="Xing Y."/>
            <person name="Yang L."/>
            <person name="Yao Z."/>
            <person name="Ying F."/>
            <person name="Zhai J."/>
            <person name="Zhou L."/>
            <person name="Zuber A."/>
            <person name="Denarie J."/>
            <person name="Dixon R.A."/>
            <person name="May G.D."/>
            <person name="Schwartz D.C."/>
            <person name="Rogers J."/>
            <person name="Quetier F."/>
            <person name="Town C.D."/>
            <person name="Roe B.A."/>
        </authorList>
    </citation>
    <scope>NUCLEOTIDE SEQUENCE [LARGE SCALE GENOMIC DNA]</scope>
    <source>
        <strain evidence="4">A17</strain>
        <strain evidence="6 7">cv. Jemalong A17</strain>
    </source>
</reference>
<evidence type="ECO:0000313" key="5">
    <source>
        <dbReference type="EMBL" id="RHN58170.1"/>
    </source>
</evidence>
<dbReference type="GO" id="GO:0003700">
    <property type="term" value="F:DNA-binding transcription factor activity"/>
    <property type="evidence" value="ECO:0000318"/>
    <property type="project" value="GO_Central"/>
</dbReference>
<gene>
    <name evidence="6" type="primary">11423750</name>
    <name evidence="4" type="ordered locus">MTR_5g098470</name>
    <name evidence="5" type="ORF">MtrunA17_Chr5g0448221</name>
</gene>
<feature type="region of interest" description="Disordered" evidence="2">
    <location>
        <begin position="1"/>
        <end position="33"/>
    </location>
</feature>
<dbReference type="HOGENOM" id="CLU_1031944_0_0_1"/>
<sequence>MDPNDQKKNNNKFDVGRIHQNTRANSMKAIEKKKSLASISKSCKVYEKPKGRHHDEGSTSSKIHKCELCNKIFRCGKGLGGHKRIHSQALGKEGESKAEANCNSNDVKLSCDVCKKNFQSNKALHGHMRSHPEREWRGMNPNKDNNIDYHDYDQDQYFLSAFNSKELVIDEESKSWPRRLFKTCKRGRSSGEVVIAAQILVYMSTDKHLHDTFDEDLDNEDKKENVLPSTSGLVGDIDETKLKNDNNKRRKKLVKLMNPYSTSKDNVLLD</sequence>
<reference evidence="6" key="3">
    <citation type="submission" date="2015-04" db="UniProtKB">
        <authorList>
            <consortium name="EnsemblPlants"/>
        </authorList>
    </citation>
    <scope>IDENTIFICATION</scope>
    <source>
        <strain evidence="6">cv. Jemalong A17</strain>
    </source>
</reference>
<keyword evidence="1" id="KW-0862">Zinc</keyword>
<dbReference type="Proteomes" id="UP000002051">
    <property type="component" value="Chromosome 5"/>
</dbReference>
<dbReference type="SUPFAM" id="SSF57667">
    <property type="entry name" value="beta-beta-alpha zinc fingers"/>
    <property type="match status" value="1"/>
</dbReference>
<dbReference type="OrthoDB" id="6077919at2759"/>
<proteinExistence type="predicted"/>
<reference evidence="5" key="4">
    <citation type="journal article" date="2018" name="Nat. Plants">
        <title>Whole-genome landscape of Medicago truncatula symbiotic genes.</title>
        <authorList>
            <person name="Pecrix Y."/>
            <person name="Gamas P."/>
            <person name="Carrere S."/>
        </authorList>
    </citation>
    <scope>NUCLEOTIDE SEQUENCE</scope>
    <source>
        <tissue evidence="5">Leaves</tissue>
    </source>
</reference>
<accession>G7K0M6</accession>
<dbReference type="eggNOG" id="KOG1721">
    <property type="taxonomic scope" value="Eukaryota"/>
</dbReference>
<dbReference type="GO" id="GO:0008270">
    <property type="term" value="F:zinc ion binding"/>
    <property type="evidence" value="ECO:0007669"/>
    <property type="project" value="UniProtKB-KW"/>
</dbReference>
<dbReference type="Proteomes" id="UP000265566">
    <property type="component" value="Chromosome 5"/>
</dbReference>
<dbReference type="KEGG" id="mtr:11423750"/>
<evidence type="ECO:0000313" key="4">
    <source>
        <dbReference type="EMBL" id="AET01011.1"/>
    </source>
</evidence>
<name>G7K0M6_MEDTR</name>
<dbReference type="Gramene" id="rna33786">
    <property type="protein sequence ID" value="RHN58170.1"/>
    <property type="gene ID" value="gene33786"/>
</dbReference>
<dbReference type="PROSITE" id="PS50157">
    <property type="entry name" value="ZINC_FINGER_C2H2_2"/>
    <property type="match status" value="2"/>
</dbReference>
<dbReference type="STRING" id="3880.G7K0M6"/>
<evidence type="ECO:0000259" key="3">
    <source>
        <dbReference type="PROSITE" id="PS50157"/>
    </source>
</evidence>
<dbReference type="InterPro" id="IPR036236">
    <property type="entry name" value="Znf_C2H2_sf"/>
</dbReference>
<dbReference type="PROSITE" id="PS00028">
    <property type="entry name" value="ZINC_FINGER_C2H2_1"/>
    <property type="match status" value="2"/>
</dbReference>
<dbReference type="GO" id="GO:0000976">
    <property type="term" value="F:transcription cis-regulatory region binding"/>
    <property type="evidence" value="ECO:0000318"/>
    <property type="project" value="GO_Central"/>
</dbReference>
<organism evidence="4 7">
    <name type="scientific">Medicago truncatula</name>
    <name type="common">Barrel medic</name>
    <name type="synonym">Medicago tribuloides</name>
    <dbReference type="NCBI Taxonomy" id="3880"/>
    <lineage>
        <taxon>Eukaryota</taxon>
        <taxon>Viridiplantae</taxon>
        <taxon>Streptophyta</taxon>
        <taxon>Embryophyta</taxon>
        <taxon>Tracheophyta</taxon>
        <taxon>Spermatophyta</taxon>
        <taxon>Magnoliopsida</taxon>
        <taxon>eudicotyledons</taxon>
        <taxon>Gunneridae</taxon>
        <taxon>Pentapetalae</taxon>
        <taxon>rosids</taxon>
        <taxon>fabids</taxon>
        <taxon>Fabales</taxon>
        <taxon>Fabaceae</taxon>
        <taxon>Papilionoideae</taxon>
        <taxon>50 kb inversion clade</taxon>
        <taxon>NPAAA clade</taxon>
        <taxon>Hologalegina</taxon>
        <taxon>IRL clade</taxon>
        <taxon>Trifolieae</taxon>
        <taxon>Medicago</taxon>
    </lineage>
</organism>
<evidence type="ECO:0000256" key="2">
    <source>
        <dbReference type="SAM" id="MobiDB-lite"/>
    </source>
</evidence>
<dbReference type="EnsemblPlants" id="AET01011">
    <property type="protein sequence ID" value="AET01011"/>
    <property type="gene ID" value="MTR_5g098470"/>
</dbReference>
<dbReference type="GO" id="GO:0005634">
    <property type="term" value="C:nucleus"/>
    <property type="evidence" value="ECO:0000318"/>
    <property type="project" value="GO_Central"/>
</dbReference>
<dbReference type="InterPro" id="IPR013087">
    <property type="entry name" value="Znf_C2H2_type"/>
</dbReference>
<feature type="domain" description="C2H2-type" evidence="3">
    <location>
        <begin position="109"/>
        <end position="136"/>
    </location>
</feature>
<dbReference type="PANTHER" id="PTHR47591:SF1">
    <property type="entry name" value="ZINC FINGER PROTEIN ZAT2-RELATED"/>
    <property type="match status" value="1"/>
</dbReference>
<evidence type="ECO:0000313" key="7">
    <source>
        <dbReference type="Proteomes" id="UP000002051"/>
    </source>
</evidence>
<evidence type="ECO:0000256" key="1">
    <source>
        <dbReference type="PROSITE-ProRule" id="PRU00042"/>
    </source>
</evidence>
<dbReference type="EMBL" id="PSQE01000005">
    <property type="protein sequence ID" value="RHN58170.1"/>
    <property type="molecule type" value="Genomic_DNA"/>
</dbReference>
<reference evidence="4 7" key="2">
    <citation type="journal article" date="2014" name="BMC Genomics">
        <title>An improved genome release (version Mt4.0) for the model legume Medicago truncatula.</title>
        <authorList>
            <person name="Tang H."/>
            <person name="Krishnakumar V."/>
            <person name="Bidwell S."/>
            <person name="Rosen B."/>
            <person name="Chan A."/>
            <person name="Zhou S."/>
            <person name="Gentzbittel L."/>
            <person name="Childs K.L."/>
            <person name="Yandell M."/>
            <person name="Gundlach H."/>
            <person name="Mayer K.F."/>
            <person name="Schwartz D.C."/>
            <person name="Town C.D."/>
        </authorList>
    </citation>
    <scope>GENOME REANNOTATION</scope>
    <source>
        <strain evidence="6 7">cv. Jemalong A17</strain>
    </source>
</reference>
<dbReference type="PANTHER" id="PTHR47591">
    <property type="entry name" value="ZINC FINGER PROTEIN ZAT2-RELATED"/>
    <property type="match status" value="1"/>
</dbReference>
<keyword evidence="1" id="KW-0863">Zinc-finger</keyword>
<keyword evidence="1" id="KW-0479">Metal-binding</keyword>
<keyword evidence="7" id="KW-1185">Reference proteome</keyword>
<dbReference type="PaxDb" id="3880-AET01011"/>